<organism evidence="2 3">
    <name type="scientific">Haloarchaeobius litoreus</name>
    <dbReference type="NCBI Taxonomy" id="755306"/>
    <lineage>
        <taxon>Archaea</taxon>
        <taxon>Methanobacteriati</taxon>
        <taxon>Methanobacteriota</taxon>
        <taxon>Stenosarchaea group</taxon>
        <taxon>Halobacteria</taxon>
        <taxon>Halobacteriales</taxon>
        <taxon>Halorubellaceae</taxon>
        <taxon>Haloarchaeobius</taxon>
    </lineage>
</organism>
<reference evidence="2 3" key="1">
    <citation type="journal article" date="2019" name="Int. J. Syst. Evol. Microbiol.">
        <title>The Global Catalogue of Microorganisms (GCM) 10K type strain sequencing project: providing services to taxonomists for standard genome sequencing and annotation.</title>
        <authorList>
            <consortium name="The Broad Institute Genomics Platform"/>
            <consortium name="The Broad Institute Genome Sequencing Center for Infectious Disease"/>
            <person name="Wu L."/>
            <person name="Ma J."/>
        </authorList>
    </citation>
    <scope>NUCLEOTIDE SEQUENCE [LARGE SCALE GENOMIC DNA]</scope>
    <source>
        <strain evidence="2 3">CGMCC 1.10390</strain>
    </source>
</reference>
<protein>
    <submittedName>
        <fullName evidence="2">Uncharacterized protein</fullName>
    </submittedName>
</protein>
<dbReference type="EMBL" id="JBHUDO010000003">
    <property type="protein sequence ID" value="MFD1647164.1"/>
    <property type="molecule type" value="Genomic_DNA"/>
</dbReference>
<evidence type="ECO:0000313" key="2">
    <source>
        <dbReference type="EMBL" id="MFD1647164.1"/>
    </source>
</evidence>
<keyword evidence="3" id="KW-1185">Reference proteome</keyword>
<dbReference type="RefSeq" id="WP_256400776.1">
    <property type="nucleotide sequence ID" value="NZ_JANHJR010000003.1"/>
</dbReference>
<dbReference type="PROSITE" id="PS51257">
    <property type="entry name" value="PROKAR_LIPOPROTEIN"/>
    <property type="match status" value="1"/>
</dbReference>
<sequence length="237" mass="25951">MLSPTRRRLLGAASTALSLVVAGCSSSEGGQDGPPPTSLGPTERTTHTESPPTTTEAATEPTTTTWTPVDDGTADPAPTCGEKYQSIEPYWVVQSYDPLAGFELKLDSQSISIGERFGATLTNISGEYNGTGNRRKIDIQYRSEDGWHTILGWEEAFAGWTDIGVGHDPGEGFRWEFPFTQEGISEAVNRRLEFHACRPIRAGEYRFVYWGVTTELAVEEDYETDYAIAAPFTVVAE</sequence>
<comment type="caution">
    <text evidence="2">The sequence shown here is derived from an EMBL/GenBank/DDBJ whole genome shotgun (WGS) entry which is preliminary data.</text>
</comment>
<gene>
    <name evidence="2" type="ORF">ACFSBL_15855</name>
</gene>
<dbReference type="Proteomes" id="UP001597034">
    <property type="component" value="Unassembled WGS sequence"/>
</dbReference>
<evidence type="ECO:0000313" key="3">
    <source>
        <dbReference type="Proteomes" id="UP001597034"/>
    </source>
</evidence>
<proteinExistence type="predicted"/>
<feature type="compositionally biased region" description="Low complexity" evidence="1">
    <location>
        <begin position="48"/>
        <end position="68"/>
    </location>
</feature>
<dbReference type="AlphaFoldDB" id="A0ABD6DLH2"/>
<feature type="region of interest" description="Disordered" evidence="1">
    <location>
        <begin position="24"/>
        <end position="81"/>
    </location>
</feature>
<evidence type="ECO:0000256" key="1">
    <source>
        <dbReference type="SAM" id="MobiDB-lite"/>
    </source>
</evidence>
<accession>A0ABD6DLH2</accession>
<name>A0ABD6DLH2_9EURY</name>